<name>A0A6A4VXE8_AMPAM</name>
<dbReference type="SMART" id="SM01057">
    <property type="entry name" value="Carb_anhydrase"/>
    <property type="match status" value="1"/>
</dbReference>
<organism evidence="8 9">
    <name type="scientific">Amphibalanus amphitrite</name>
    <name type="common">Striped barnacle</name>
    <name type="synonym">Balanus amphitrite</name>
    <dbReference type="NCBI Taxonomy" id="1232801"/>
    <lineage>
        <taxon>Eukaryota</taxon>
        <taxon>Metazoa</taxon>
        <taxon>Ecdysozoa</taxon>
        <taxon>Arthropoda</taxon>
        <taxon>Crustacea</taxon>
        <taxon>Multicrustacea</taxon>
        <taxon>Cirripedia</taxon>
        <taxon>Thoracica</taxon>
        <taxon>Thoracicalcarea</taxon>
        <taxon>Balanomorpha</taxon>
        <taxon>Balanoidea</taxon>
        <taxon>Balanidae</taxon>
        <taxon>Amphibalaninae</taxon>
        <taxon>Amphibalanus</taxon>
    </lineage>
</organism>
<dbReference type="AlphaFoldDB" id="A0A6A4VXE8"/>
<dbReference type="InterPro" id="IPR001148">
    <property type="entry name" value="CA_dom"/>
</dbReference>
<evidence type="ECO:0000259" key="7">
    <source>
        <dbReference type="PROSITE" id="PS51144"/>
    </source>
</evidence>
<comment type="catalytic activity">
    <reaction evidence="6">
        <text>hydrogencarbonate + H(+) = CO2 + H2O</text>
        <dbReference type="Rhea" id="RHEA:10748"/>
        <dbReference type="ChEBI" id="CHEBI:15377"/>
        <dbReference type="ChEBI" id="CHEBI:15378"/>
        <dbReference type="ChEBI" id="CHEBI:16526"/>
        <dbReference type="ChEBI" id="CHEBI:17544"/>
        <dbReference type="EC" id="4.2.1.1"/>
    </reaction>
</comment>
<dbReference type="OrthoDB" id="429145at2759"/>
<proteinExistence type="inferred from homology"/>
<accession>A0A6A4VXE8</accession>
<dbReference type="GO" id="GO:0004089">
    <property type="term" value="F:carbonate dehydratase activity"/>
    <property type="evidence" value="ECO:0007669"/>
    <property type="project" value="UniProtKB-EC"/>
</dbReference>
<dbReference type="PANTHER" id="PTHR18952">
    <property type="entry name" value="CARBONIC ANHYDRASE"/>
    <property type="match status" value="1"/>
</dbReference>
<keyword evidence="5" id="KW-0456">Lyase</keyword>
<dbReference type="PROSITE" id="PS51144">
    <property type="entry name" value="ALPHA_CA_2"/>
    <property type="match status" value="1"/>
</dbReference>
<evidence type="ECO:0000256" key="6">
    <source>
        <dbReference type="ARBA" id="ARBA00048348"/>
    </source>
</evidence>
<dbReference type="CDD" id="cd00326">
    <property type="entry name" value="alpha_CA"/>
    <property type="match status" value="1"/>
</dbReference>
<keyword evidence="9" id="KW-1185">Reference proteome</keyword>
<evidence type="ECO:0000313" key="9">
    <source>
        <dbReference type="Proteomes" id="UP000440578"/>
    </source>
</evidence>
<evidence type="ECO:0000256" key="5">
    <source>
        <dbReference type="ARBA" id="ARBA00023239"/>
    </source>
</evidence>
<evidence type="ECO:0000256" key="1">
    <source>
        <dbReference type="ARBA" id="ARBA00010718"/>
    </source>
</evidence>
<dbReference type="PANTHER" id="PTHR18952:SF265">
    <property type="entry name" value="CARBONIC ANHYDRASE"/>
    <property type="match status" value="1"/>
</dbReference>
<dbReference type="InterPro" id="IPR023561">
    <property type="entry name" value="Carbonic_anhydrase_a-class"/>
</dbReference>
<dbReference type="InterPro" id="IPR036398">
    <property type="entry name" value="CA_dom_sf"/>
</dbReference>
<dbReference type="EC" id="4.2.1.1" evidence="2"/>
<reference evidence="8 9" key="1">
    <citation type="submission" date="2019-07" db="EMBL/GenBank/DDBJ databases">
        <title>Draft genome assembly of a fouling barnacle, Amphibalanus amphitrite (Darwin, 1854): The first reference genome for Thecostraca.</title>
        <authorList>
            <person name="Kim W."/>
        </authorList>
    </citation>
    <scope>NUCLEOTIDE SEQUENCE [LARGE SCALE GENOMIC DNA]</scope>
    <source>
        <strain evidence="8">SNU_AA5</strain>
        <tissue evidence="8">Soma without cirri and trophi</tissue>
    </source>
</reference>
<dbReference type="GO" id="GO:0005886">
    <property type="term" value="C:plasma membrane"/>
    <property type="evidence" value="ECO:0007669"/>
    <property type="project" value="TreeGrafter"/>
</dbReference>
<protein>
    <recommendedName>
        <fullName evidence="2">carbonic anhydrase</fullName>
        <ecNumber evidence="2">4.2.1.1</ecNumber>
    </recommendedName>
</protein>
<dbReference type="SUPFAM" id="SSF51069">
    <property type="entry name" value="Carbonic anhydrase"/>
    <property type="match status" value="1"/>
</dbReference>
<comment type="similarity">
    <text evidence="1">Belongs to the alpha-carbonic anhydrase family.</text>
</comment>
<dbReference type="Pfam" id="PF00194">
    <property type="entry name" value="Carb_anhydrase"/>
    <property type="match status" value="1"/>
</dbReference>
<evidence type="ECO:0000256" key="3">
    <source>
        <dbReference type="ARBA" id="ARBA00022723"/>
    </source>
</evidence>
<comment type="caution">
    <text evidence="8">The sequence shown here is derived from an EMBL/GenBank/DDBJ whole genome shotgun (WGS) entry which is preliminary data.</text>
</comment>
<dbReference type="EMBL" id="VIIS01001482">
    <property type="protein sequence ID" value="KAF0297539.1"/>
    <property type="molecule type" value="Genomic_DNA"/>
</dbReference>
<evidence type="ECO:0000256" key="4">
    <source>
        <dbReference type="ARBA" id="ARBA00022833"/>
    </source>
</evidence>
<dbReference type="Proteomes" id="UP000440578">
    <property type="component" value="Unassembled WGS sequence"/>
</dbReference>
<keyword evidence="4" id="KW-0862">Zinc</keyword>
<dbReference type="GO" id="GO:0008270">
    <property type="term" value="F:zinc ion binding"/>
    <property type="evidence" value="ECO:0007669"/>
    <property type="project" value="InterPro"/>
</dbReference>
<gene>
    <name evidence="8" type="primary">cah-3_4</name>
    <name evidence="8" type="ORF">FJT64_005020</name>
</gene>
<evidence type="ECO:0000256" key="2">
    <source>
        <dbReference type="ARBA" id="ARBA00012925"/>
    </source>
</evidence>
<feature type="domain" description="Alpha-carbonic anhydrase" evidence="7">
    <location>
        <begin position="1"/>
        <end position="101"/>
    </location>
</feature>
<evidence type="ECO:0000313" key="8">
    <source>
        <dbReference type="EMBL" id="KAF0297539.1"/>
    </source>
</evidence>
<sequence length="155" mass="16940">MRLSPALDRIRAGGASTLLSEPPSLLELMPNDLGHFYRYEGSLTTPGCYEVVTWTIFKQPVQATEQQMARFRTLTGLRSRPIGHNYRLVQLPYGRQVFERRPLDEAALEMKPQRDGQEAAASGPQSSATAAVASLLLLQLAATLTTLSAAVALTL</sequence>
<dbReference type="Gene3D" id="3.10.200.10">
    <property type="entry name" value="Alpha carbonic anhydrase"/>
    <property type="match status" value="1"/>
</dbReference>
<keyword evidence="3" id="KW-0479">Metal-binding</keyword>